<dbReference type="EMBL" id="RRCH01000002">
    <property type="protein sequence ID" value="RRJ34048.1"/>
    <property type="molecule type" value="Genomic_DNA"/>
</dbReference>
<dbReference type="Proteomes" id="UP000282322">
    <property type="component" value="Unassembled WGS sequence"/>
</dbReference>
<dbReference type="AlphaFoldDB" id="A0A3P3RME5"/>
<name>A0A3P3RME5_9EURY</name>
<evidence type="ECO:0000313" key="1">
    <source>
        <dbReference type="EMBL" id="RRJ34048.1"/>
    </source>
</evidence>
<proteinExistence type="predicted"/>
<comment type="caution">
    <text evidence="1">The sequence shown here is derived from an EMBL/GenBank/DDBJ whole genome shotgun (WGS) entry which is preliminary data.</text>
</comment>
<gene>
    <name evidence="1" type="ORF">EIK79_00630</name>
</gene>
<evidence type="ECO:0000313" key="2">
    <source>
        <dbReference type="Proteomes" id="UP000282322"/>
    </source>
</evidence>
<accession>A0A3P3RME5</accession>
<protein>
    <submittedName>
        <fullName evidence="1">Uncharacterized protein</fullName>
    </submittedName>
</protein>
<organism evidence="1 2">
    <name type="scientific">Halocatena pleomorpha</name>
    <dbReference type="NCBI Taxonomy" id="1785090"/>
    <lineage>
        <taxon>Archaea</taxon>
        <taxon>Methanobacteriati</taxon>
        <taxon>Methanobacteriota</taxon>
        <taxon>Stenosarchaea group</taxon>
        <taxon>Halobacteria</taxon>
        <taxon>Halobacteriales</taxon>
        <taxon>Natronomonadaceae</taxon>
        <taxon>Halocatena</taxon>
    </lineage>
</organism>
<keyword evidence="2" id="KW-1185">Reference proteome</keyword>
<reference evidence="1 2" key="1">
    <citation type="submission" date="2018-11" db="EMBL/GenBank/DDBJ databases">
        <title>Taxonoimc description of Halomarina strain SPP-AMP-1.</title>
        <authorList>
            <person name="Pal Y."/>
            <person name="Srinivasana K."/>
            <person name="Verma A."/>
            <person name="Kumar P."/>
        </authorList>
    </citation>
    <scope>NUCLEOTIDE SEQUENCE [LARGE SCALE GENOMIC DNA]</scope>
    <source>
        <strain evidence="1 2">SPP-AMP-1</strain>
    </source>
</reference>
<sequence length="41" mass="4463">MVIVSLVLRTTPDVETVLSEVAQVAKLWTNSASSNTSRETE</sequence>